<dbReference type="Gene3D" id="3.60.21.10">
    <property type="match status" value="1"/>
</dbReference>
<accession>A0A9X9WFX3</accession>
<reference evidence="5 6" key="2">
    <citation type="submission" date="2020-02" db="EMBL/GenBank/DDBJ databases">
        <authorList>
            <person name="Sun Q."/>
            <person name="Inoue M."/>
        </authorList>
    </citation>
    <scope>NUCLEOTIDE SEQUENCE [LARGE SCALE GENOMIC DNA]</scope>
    <source>
        <strain evidence="5 6">KCTC 22478</strain>
    </source>
</reference>
<dbReference type="InterPro" id="IPR052169">
    <property type="entry name" value="CW_Biosynth-Accessory"/>
</dbReference>
<evidence type="ECO:0000313" key="6">
    <source>
        <dbReference type="Proteomes" id="UP000746741"/>
    </source>
</evidence>
<sequence>MDTRRDQPRCLPLARRTLLAALPGLAASRAGAQDGRATIAFLGDVMLGQDVSAALRQHPPEWFWGDVLPVLQGADATIANLEGPLTRAALPQSRTPKWHHFRADPAAVAILRAARVRAVCLANNHVLDFGEEGLAETRQILAEARILAVGAGPDLAAAAEPAILDLPSLRLGLVGATDALEAYAAGENRAGTHRIEVRPDSPALTRLGAAAAALRARGAELNVLTLHWGPNFRRTPFDGTRQFAQAALAAGFDVIHGHSAHLLHGVEATPRGVVIYDAGNALDDYWPVPTVPQRKGCVFLLDIEQGRARRLRLVPVVTQPWPLRIARGRDRERILSALRGASARLGTAVRETAAGLEVPLSPPGG</sequence>
<feature type="domain" description="Capsule synthesis protein CapA" evidence="3">
    <location>
        <begin position="38"/>
        <end position="285"/>
    </location>
</feature>
<name>A0A9X9WFX3_9PROT</name>
<dbReference type="InterPro" id="IPR019079">
    <property type="entry name" value="Capsule_synth_CapA"/>
</dbReference>
<dbReference type="AlphaFoldDB" id="A0A9X9WFX3"/>
<reference evidence="4" key="3">
    <citation type="journal article" date="2021" name="Syst. Appl. Microbiol.">
        <title>Roseomonas hellenica sp. nov., isolated from roots of wild-growing Alkanna tinctoria.</title>
        <authorList>
            <person name="Rat A."/>
            <person name="Naranjo H.D."/>
            <person name="Lebbe L."/>
            <person name="Cnockaert M."/>
            <person name="Krigas N."/>
            <person name="Grigoriadou K."/>
            <person name="Maloupa E."/>
            <person name="Willems A."/>
        </authorList>
    </citation>
    <scope>NUCLEOTIDE SEQUENCE</scope>
    <source>
        <strain evidence="4">LMG 31161</strain>
    </source>
</reference>
<dbReference type="RefSeq" id="WP_168038419.1">
    <property type="nucleotide sequence ID" value="NZ_JAAEDK010000015.1"/>
</dbReference>
<evidence type="ECO:0000313" key="4">
    <source>
        <dbReference type="EMBL" id="MBR0659233.1"/>
    </source>
</evidence>
<evidence type="ECO:0000259" key="3">
    <source>
        <dbReference type="SMART" id="SM00854"/>
    </source>
</evidence>
<dbReference type="Proteomes" id="UP001138708">
    <property type="component" value="Unassembled WGS sequence"/>
</dbReference>
<dbReference type="EMBL" id="JAAVUP010000001">
    <property type="protein sequence ID" value="NKE15633.1"/>
    <property type="molecule type" value="Genomic_DNA"/>
</dbReference>
<evidence type="ECO:0000313" key="5">
    <source>
        <dbReference type="EMBL" id="NKE15633.1"/>
    </source>
</evidence>
<feature type="signal peptide" evidence="2">
    <location>
        <begin position="1"/>
        <end position="32"/>
    </location>
</feature>
<dbReference type="SUPFAM" id="SSF56300">
    <property type="entry name" value="Metallo-dependent phosphatases"/>
    <property type="match status" value="1"/>
</dbReference>
<dbReference type="PANTHER" id="PTHR33393">
    <property type="entry name" value="POLYGLUTAMINE SYNTHESIS ACCESSORY PROTEIN RV0574C-RELATED"/>
    <property type="match status" value="1"/>
</dbReference>
<reference evidence="4" key="1">
    <citation type="submission" date="2020-01" db="EMBL/GenBank/DDBJ databases">
        <authorList>
            <person name="Rat A."/>
        </authorList>
    </citation>
    <scope>NUCLEOTIDE SEQUENCE</scope>
    <source>
        <strain evidence="4">LMG 31161</strain>
    </source>
</reference>
<organism evidence="4 7">
    <name type="scientific">Neoroseomonas oryzicola</name>
    <dbReference type="NCBI Taxonomy" id="535904"/>
    <lineage>
        <taxon>Bacteria</taxon>
        <taxon>Pseudomonadati</taxon>
        <taxon>Pseudomonadota</taxon>
        <taxon>Alphaproteobacteria</taxon>
        <taxon>Acetobacterales</taxon>
        <taxon>Acetobacteraceae</taxon>
        <taxon>Neoroseomonas</taxon>
    </lineage>
</organism>
<feature type="chain" id="PRO_5040877060" evidence="2">
    <location>
        <begin position="33"/>
        <end position="365"/>
    </location>
</feature>
<keyword evidence="2" id="KW-0732">Signal</keyword>
<dbReference type="Pfam" id="PF09587">
    <property type="entry name" value="PGA_cap"/>
    <property type="match status" value="1"/>
</dbReference>
<dbReference type="CDD" id="cd07381">
    <property type="entry name" value="MPP_CapA"/>
    <property type="match status" value="1"/>
</dbReference>
<keyword evidence="6" id="KW-1185">Reference proteome</keyword>
<comment type="caution">
    <text evidence="4">The sequence shown here is derived from an EMBL/GenBank/DDBJ whole genome shotgun (WGS) entry which is preliminary data.</text>
</comment>
<evidence type="ECO:0000256" key="2">
    <source>
        <dbReference type="SAM" id="SignalP"/>
    </source>
</evidence>
<dbReference type="SMART" id="SM00854">
    <property type="entry name" value="PGA_cap"/>
    <property type="match status" value="1"/>
</dbReference>
<protein>
    <submittedName>
        <fullName evidence="4">CapA family protein</fullName>
    </submittedName>
</protein>
<evidence type="ECO:0000313" key="7">
    <source>
        <dbReference type="Proteomes" id="UP001138708"/>
    </source>
</evidence>
<dbReference type="InterPro" id="IPR029052">
    <property type="entry name" value="Metallo-depent_PP-like"/>
</dbReference>
<evidence type="ECO:0000256" key="1">
    <source>
        <dbReference type="ARBA" id="ARBA00005662"/>
    </source>
</evidence>
<gene>
    <name evidence="5" type="ORF">GWK15_01645</name>
    <name evidence="4" type="ORF">GXW75_08235</name>
</gene>
<dbReference type="EMBL" id="JAAEDK010000015">
    <property type="protein sequence ID" value="MBR0659233.1"/>
    <property type="molecule type" value="Genomic_DNA"/>
</dbReference>
<dbReference type="PANTHER" id="PTHR33393:SF11">
    <property type="entry name" value="POLYGLUTAMINE SYNTHESIS ACCESSORY PROTEIN RV0574C-RELATED"/>
    <property type="match status" value="1"/>
</dbReference>
<comment type="similarity">
    <text evidence="1">Belongs to the CapA family.</text>
</comment>
<proteinExistence type="inferred from homology"/>
<dbReference type="Proteomes" id="UP000746741">
    <property type="component" value="Unassembled WGS sequence"/>
</dbReference>